<reference evidence="1" key="1">
    <citation type="submission" date="2022-03" db="EMBL/GenBank/DDBJ databases">
        <title>Draft genome sequence of Aduncisulcus paluster, a free-living microaerophilic Fornicata.</title>
        <authorList>
            <person name="Yuyama I."/>
            <person name="Kume K."/>
            <person name="Tamura T."/>
            <person name="Inagaki Y."/>
            <person name="Hashimoto T."/>
        </authorList>
    </citation>
    <scope>NUCLEOTIDE SEQUENCE</scope>
    <source>
        <strain evidence="1">NY0171</strain>
    </source>
</reference>
<dbReference type="Proteomes" id="UP001057375">
    <property type="component" value="Unassembled WGS sequence"/>
</dbReference>
<keyword evidence="2" id="KW-1185">Reference proteome</keyword>
<sequence>MIIEIQPPYGFEGDVYSTVKDLLGSFSPLVDQKDKTDYMKADVIEFDTKSSSSMALGLGDVITRAILVSFDDGESEIVWKTLYAPTSSLPTNSGLLDIFKSLGMYSIWKIASCKGVEWSFISDGSGTDHSQTFAQMPAPVISSTPSTRSETVICEVSTSSSSESGHHRISCHYSRGEQSWKESELKERIQEKRGKSKAILRDSSISSLLTTPGSHIPSVRDSFPSISHSPPPSAFYFAKTIGLPPYFASTFSISLISLSTFNPPPIRRPSAKILRRERERERVIEKVRRNMMGIGGNNDETVSDSPDLARSMGRVRGSEMKGKGIFIEVIMKDYPQEADRLGKSGTIEAGLKRKKEKLFALSLVSALKRYGWECEPVLDSLHTSRGRAWVDWLQLPIENVIITE</sequence>
<organism evidence="1 2">
    <name type="scientific">Aduncisulcus paluster</name>
    <dbReference type="NCBI Taxonomy" id="2918883"/>
    <lineage>
        <taxon>Eukaryota</taxon>
        <taxon>Metamonada</taxon>
        <taxon>Carpediemonas-like organisms</taxon>
        <taxon>Aduncisulcus</taxon>
    </lineage>
</organism>
<proteinExistence type="predicted"/>
<evidence type="ECO:0000313" key="2">
    <source>
        <dbReference type="Proteomes" id="UP001057375"/>
    </source>
</evidence>
<protein>
    <submittedName>
        <fullName evidence="1">Uncharacterized protein</fullName>
    </submittedName>
</protein>
<comment type="caution">
    <text evidence="1">The sequence shown here is derived from an EMBL/GenBank/DDBJ whole genome shotgun (WGS) entry which is preliminary data.</text>
</comment>
<gene>
    <name evidence="1" type="ORF">ADUPG1_011425</name>
</gene>
<evidence type="ECO:0000313" key="1">
    <source>
        <dbReference type="EMBL" id="GKT19017.1"/>
    </source>
</evidence>
<accession>A0ABQ5JZF8</accession>
<dbReference type="EMBL" id="BQXS01012007">
    <property type="protein sequence ID" value="GKT19017.1"/>
    <property type="molecule type" value="Genomic_DNA"/>
</dbReference>
<name>A0ABQ5JZF8_9EUKA</name>